<dbReference type="OrthoDB" id="9810538at2"/>
<evidence type="ECO:0000313" key="2">
    <source>
        <dbReference type="Proteomes" id="UP000190328"/>
    </source>
</evidence>
<dbReference type="STRING" id="263852.SAMN02745116_01718"/>
<protein>
    <recommendedName>
        <fullName evidence="3">DUF86 domain-containing protein</fullName>
    </recommendedName>
</protein>
<dbReference type="RefSeq" id="WP_078807649.1">
    <property type="nucleotide sequence ID" value="NZ_FUXI01000019.1"/>
</dbReference>
<name>A0A1T4PA29_9ENTE</name>
<accession>A0A1T4PA29</accession>
<dbReference type="Proteomes" id="UP000190328">
    <property type="component" value="Unassembled WGS sequence"/>
</dbReference>
<evidence type="ECO:0000313" key="1">
    <source>
        <dbReference type="EMBL" id="SJZ88309.1"/>
    </source>
</evidence>
<gene>
    <name evidence="1" type="ORF">SAMN02745116_01718</name>
</gene>
<dbReference type="EMBL" id="FUXI01000019">
    <property type="protein sequence ID" value="SJZ88309.1"/>
    <property type="molecule type" value="Genomic_DNA"/>
</dbReference>
<proteinExistence type="predicted"/>
<dbReference type="AlphaFoldDB" id="A0A1T4PA29"/>
<sequence length="131" mass="15874">MRKREVEEDITYLQTMLFYANQVKKKYALVNLDEDSLEQEMFLDSVALMLGQFGEQLDKQKISYNTYIKYKRLYDFDEMKDARHKIYHHYGGLILERLLKYVNDDLPVWETQIRNIIAELEHELETSDREI</sequence>
<keyword evidence="2" id="KW-1185">Reference proteome</keyword>
<evidence type="ECO:0008006" key="3">
    <source>
        <dbReference type="Google" id="ProtNLM"/>
    </source>
</evidence>
<reference evidence="1 2" key="1">
    <citation type="submission" date="2017-02" db="EMBL/GenBank/DDBJ databases">
        <authorList>
            <person name="Peterson S.W."/>
        </authorList>
    </citation>
    <scope>NUCLEOTIDE SEQUENCE [LARGE SCALE GENOMIC DNA]</scope>
    <source>
        <strain evidence="1 2">ATCC BAA-1030</strain>
    </source>
</reference>
<organism evidence="1 2">
    <name type="scientific">Pilibacter termitis</name>
    <dbReference type="NCBI Taxonomy" id="263852"/>
    <lineage>
        <taxon>Bacteria</taxon>
        <taxon>Bacillati</taxon>
        <taxon>Bacillota</taxon>
        <taxon>Bacilli</taxon>
        <taxon>Lactobacillales</taxon>
        <taxon>Enterococcaceae</taxon>
        <taxon>Pilibacter</taxon>
    </lineage>
</organism>